<accession>A0ABM1EQF5</accession>
<feature type="region of interest" description="Disordered" evidence="1">
    <location>
        <begin position="59"/>
        <end position="82"/>
    </location>
</feature>
<name>A0ABM1EQF5_PRICU</name>
<evidence type="ECO:0000313" key="3">
    <source>
        <dbReference type="Proteomes" id="UP000695022"/>
    </source>
</evidence>
<keyword evidence="2" id="KW-0732">Signal</keyword>
<feature type="chain" id="PRO_5046647188" evidence="2">
    <location>
        <begin position="22"/>
        <end position="181"/>
    </location>
</feature>
<protein>
    <submittedName>
        <fullName evidence="4">Uncharacterized protein LOC106814606</fullName>
    </submittedName>
</protein>
<dbReference type="GeneID" id="106814606"/>
<sequence>MCGKSLLALVIMVACVGVAISVGEDDVYNFLGRKAPSNKHKGYTREQVRPLVVRTIPPFETRPTEFTTEAPATEPPTTAAPPFEVLPVRSGEEIRVDEPESIYRVDDYNYLGQQRPSNKHKGYTRVVAPPRPQVQEPIALPVISEEAQRVDKPEEPIRLDLLNYLVLQRPSNKHGGYTRNQ</sequence>
<evidence type="ECO:0000256" key="1">
    <source>
        <dbReference type="SAM" id="MobiDB-lite"/>
    </source>
</evidence>
<organism evidence="3 4">
    <name type="scientific">Priapulus caudatus</name>
    <name type="common">Priapulid worm</name>
    <dbReference type="NCBI Taxonomy" id="37621"/>
    <lineage>
        <taxon>Eukaryota</taxon>
        <taxon>Metazoa</taxon>
        <taxon>Ecdysozoa</taxon>
        <taxon>Scalidophora</taxon>
        <taxon>Priapulida</taxon>
        <taxon>Priapulimorpha</taxon>
        <taxon>Priapulimorphida</taxon>
        <taxon>Priapulidae</taxon>
        <taxon>Priapulus</taxon>
    </lineage>
</organism>
<dbReference type="Proteomes" id="UP000695022">
    <property type="component" value="Unplaced"/>
</dbReference>
<reference evidence="4" key="1">
    <citation type="submission" date="2025-08" db="UniProtKB">
        <authorList>
            <consortium name="RefSeq"/>
        </authorList>
    </citation>
    <scope>IDENTIFICATION</scope>
</reference>
<feature type="signal peptide" evidence="2">
    <location>
        <begin position="1"/>
        <end position="21"/>
    </location>
</feature>
<dbReference type="PROSITE" id="PS51257">
    <property type="entry name" value="PROKAR_LIPOPROTEIN"/>
    <property type="match status" value="1"/>
</dbReference>
<dbReference type="RefSeq" id="XP_014674426.1">
    <property type="nucleotide sequence ID" value="XM_014818940.1"/>
</dbReference>
<keyword evidence="3" id="KW-1185">Reference proteome</keyword>
<proteinExistence type="predicted"/>
<evidence type="ECO:0000256" key="2">
    <source>
        <dbReference type="SAM" id="SignalP"/>
    </source>
</evidence>
<evidence type="ECO:0000313" key="4">
    <source>
        <dbReference type="RefSeq" id="XP_014674426.1"/>
    </source>
</evidence>
<gene>
    <name evidence="4" type="primary">LOC106814606</name>
</gene>